<evidence type="ECO:0000313" key="2">
    <source>
        <dbReference type="EMBL" id="BES94221.1"/>
    </source>
</evidence>
<feature type="region of interest" description="Disordered" evidence="1">
    <location>
        <begin position="86"/>
        <end position="109"/>
    </location>
</feature>
<reference evidence="2 3" key="1">
    <citation type="submission" date="2023-09" db="EMBL/GenBank/DDBJ databases">
        <title>Nesidiocoris tenuis whole genome shotgun sequence.</title>
        <authorList>
            <person name="Shibata T."/>
            <person name="Shimoda M."/>
            <person name="Kobayashi T."/>
            <person name="Uehara T."/>
        </authorList>
    </citation>
    <scope>NUCLEOTIDE SEQUENCE [LARGE SCALE GENOMIC DNA]</scope>
    <source>
        <strain evidence="2 3">Japan</strain>
    </source>
</reference>
<evidence type="ECO:0000313" key="3">
    <source>
        <dbReference type="Proteomes" id="UP001307889"/>
    </source>
</evidence>
<organism evidence="2 3">
    <name type="scientific">Nesidiocoris tenuis</name>
    <dbReference type="NCBI Taxonomy" id="355587"/>
    <lineage>
        <taxon>Eukaryota</taxon>
        <taxon>Metazoa</taxon>
        <taxon>Ecdysozoa</taxon>
        <taxon>Arthropoda</taxon>
        <taxon>Hexapoda</taxon>
        <taxon>Insecta</taxon>
        <taxon>Pterygota</taxon>
        <taxon>Neoptera</taxon>
        <taxon>Paraneoptera</taxon>
        <taxon>Hemiptera</taxon>
        <taxon>Heteroptera</taxon>
        <taxon>Panheteroptera</taxon>
        <taxon>Cimicomorpha</taxon>
        <taxon>Miridae</taxon>
        <taxon>Dicyphina</taxon>
        <taxon>Nesidiocoris</taxon>
    </lineage>
</organism>
<dbReference type="Proteomes" id="UP001307889">
    <property type="component" value="Chromosome 5"/>
</dbReference>
<gene>
    <name evidence="2" type="ORF">NTJ_07030</name>
</gene>
<feature type="region of interest" description="Disordered" evidence="1">
    <location>
        <begin position="1"/>
        <end position="42"/>
    </location>
</feature>
<accession>A0ABN7APS3</accession>
<feature type="compositionally biased region" description="Low complexity" evidence="1">
    <location>
        <begin position="21"/>
        <end position="40"/>
    </location>
</feature>
<sequence length="109" mass="12372">MEKANNSLRSNKTEPRRIFILPSRPSRPPASSASFPLPARNRPPRAIQAWDAERHYEYELTAGTSLGSPRPYKGSASIPMAVSCKKREKPNRLQPSNFNLRPRLVRPYS</sequence>
<dbReference type="EMBL" id="AP028913">
    <property type="protein sequence ID" value="BES94221.1"/>
    <property type="molecule type" value="Genomic_DNA"/>
</dbReference>
<feature type="compositionally biased region" description="Polar residues" evidence="1">
    <location>
        <begin position="1"/>
        <end position="10"/>
    </location>
</feature>
<name>A0ABN7APS3_9HEMI</name>
<protein>
    <submittedName>
        <fullName evidence="2">Uncharacterized protein</fullName>
    </submittedName>
</protein>
<proteinExistence type="predicted"/>
<evidence type="ECO:0000256" key="1">
    <source>
        <dbReference type="SAM" id="MobiDB-lite"/>
    </source>
</evidence>
<keyword evidence="3" id="KW-1185">Reference proteome</keyword>